<protein>
    <submittedName>
        <fullName evidence="2">S-layer homology domain-containing protein</fullName>
    </submittedName>
</protein>
<sequence>MQKRNGSFLPLLVAAGLFLSGVTVFPVAPALAAEMNTSAVQLSRDAAVAKARDMFALAESDWSVRSVALYQKGAGEWQKEATVPSWSMWFESTKGSGTLLATLDANTGQLLAMTRPSTAEAKEFTLDQQFENGEAFLKRYAPQVLPELARNASTGWQTPTGTMRLNWDRKTRDGAYVINDRIWMEVSPGGEVTQFHLNWTDVELPEVESKLTVEQVKDLFAKTLEMQLRYERRYDSQGKSEYTVVYKPLYRSTSGNPTGYAEHEYLPLFDARSGEYLDLQGRPVAEPNLTRTPPFQPNGPVAPRERATALTEQEVFDLVEKNGLIREGYIPHSTQYTEKDGHKIWQLRYLHHQSNNLDDDISLSVDASTGELAHLYDFGDPPVNGLPAMSDADVKAKAVELVTGLFPNRLGLLGLTDGPLEFENGNEQRVVRFPQLHNGLATDGGVQLYFDAAGQLLRVQTDFLNGEELTAYPSAQGVITPERAESILLDQIPLRLSWLIVHKDSGETETVPVYAPKRASYLDFVLNAHTGKPFLENEREASKPKPSMPTDIVGHWAEEVLTRYAKLGHLNVSAEGKAHPDQAISRAELIRLAVDRTVAYVPNEKTEPTFPDISQDHPQFVQIEEAYRKGWIRKSDAFRPTDAISREEAATIFARMAGYKRLSQDHSIFKLPYADSQEISEWAQGSVAIGYSFGVMRGANNQFRPKANITLAEVVTILERIPGMDDNIGIYPW</sequence>
<accession>A0ABT3X1D5</accession>
<feature type="domain" description="SLH" evidence="1">
    <location>
        <begin position="606"/>
        <end position="667"/>
    </location>
</feature>
<dbReference type="PROSITE" id="PS51272">
    <property type="entry name" value="SLH"/>
    <property type="match status" value="2"/>
</dbReference>
<evidence type="ECO:0000259" key="1">
    <source>
        <dbReference type="PROSITE" id="PS51272"/>
    </source>
</evidence>
<dbReference type="Proteomes" id="UP001208017">
    <property type="component" value="Unassembled WGS sequence"/>
</dbReference>
<dbReference type="Pfam" id="PF00395">
    <property type="entry name" value="SLH"/>
    <property type="match status" value="1"/>
</dbReference>
<dbReference type="EMBL" id="JAPMLT010000005">
    <property type="protein sequence ID" value="MCX7570705.1"/>
    <property type="molecule type" value="Genomic_DNA"/>
</dbReference>
<dbReference type="InterPro" id="IPR032599">
    <property type="entry name" value="YcdB/YcdC_rep_domain"/>
</dbReference>
<feature type="domain" description="SLH" evidence="1">
    <location>
        <begin position="670"/>
        <end position="732"/>
    </location>
</feature>
<dbReference type="Pfam" id="PF16244">
    <property type="entry name" value="DUF4901"/>
    <property type="match status" value="1"/>
</dbReference>
<reference evidence="2 3" key="1">
    <citation type="submission" date="2022-11" db="EMBL/GenBank/DDBJ databases">
        <title>Study of microbial diversity in lake waters.</title>
        <authorList>
            <person name="Zhang J."/>
        </authorList>
    </citation>
    <scope>NUCLEOTIDE SEQUENCE [LARGE SCALE GENOMIC DNA]</scope>
    <source>
        <strain evidence="2 3">DT12</strain>
    </source>
</reference>
<comment type="caution">
    <text evidence="2">The sequence shown here is derived from an EMBL/GenBank/DDBJ whole genome shotgun (WGS) entry which is preliminary data.</text>
</comment>
<proteinExistence type="predicted"/>
<dbReference type="RefSeq" id="WP_267151952.1">
    <property type="nucleotide sequence ID" value="NZ_JAPMLT010000005.1"/>
</dbReference>
<name>A0ABT3X1D5_9BACL</name>
<evidence type="ECO:0000313" key="2">
    <source>
        <dbReference type="EMBL" id="MCX7570705.1"/>
    </source>
</evidence>
<organism evidence="2 3">
    <name type="scientific">Tumebacillus lacus</name>
    <dbReference type="NCBI Taxonomy" id="2995335"/>
    <lineage>
        <taxon>Bacteria</taxon>
        <taxon>Bacillati</taxon>
        <taxon>Bacillota</taxon>
        <taxon>Bacilli</taxon>
        <taxon>Bacillales</taxon>
        <taxon>Alicyclobacillaceae</taxon>
        <taxon>Tumebacillus</taxon>
    </lineage>
</organism>
<evidence type="ECO:0000313" key="3">
    <source>
        <dbReference type="Proteomes" id="UP001208017"/>
    </source>
</evidence>
<dbReference type="InterPro" id="IPR001119">
    <property type="entry name" value="SLH_dom"/>
</dbReference>
<keyword evidence="3" id="KW-1185">Reference proteome</keyword>
<gene>
    <name evidence="2" type="ORF">OS242_12085</name>
</gene>